<feature type="domain" description="HTH lysR-type" evidence="5">
    <location>
        <begin position="5"/>
        <end position="62"/>
    </location>
</feature>
<dbReference type="InterPro" id="IPR036388">
    <property type="entry name" value="WH-like_DNA-bd_sf"/>
</dbReference>
<evidence type="ECO:0000313" key="7">
    <source>
        <dbReference type="Proteomes" id="UP001163726"/>
    </source>
</evidence>
<dbReference type="InterPro" id="IPR050389">
    <property type="entry name" value="LysR-type_TF"/>
</dbReference>
<dbReference type="InterPro" id="IPR005119">
    <property type="entry name" value="LysR_subst-bd"/>
</dbReference>
<evidence type="ECO:0000313" key="6">
    <source>
        <dbReference type="EMBL" id="WAJ69190.1"/>
    </source>
</evidence>
<dbReference type="Pfam" id="PF03466">
    <property type="entry name" value="LysR_substrate"/>
    <property type="match status" value="1"/>
</dbReference>
<protein>
    <submittedName>
        <fullName evidence="6">LysR family transcriptional regulator</fullName>
    </submittedName>
</protein>
<dbReference type="PANTHER" id="PTHR30118">
    <property type="entry name" value="HTH-TYPE TRANSCRIPTIONAL REGULATOR LEUO-RELATED"/>
    <property type="match status" value="1"/>
</dbReference>
<dbReference type="SUPFAM" id="SSF46785">
    <property type="entry name" value="Winged helix' DNA-binding domain"/>
    <property type="match status" value="1"/>
</dbReference>
<dbReference type="Pfam" id="PF00126">
    <property type="entry name" value="HTH_1"/>
    <property type="match status" value="1"/>
</dbReference>
<dbReference type="InterPro" id="IPR037402">
    <property type="entry name" value="YidZ_PBP2"/>
</dbReference>
<dbReference type="PANTHER" id="PTHR30118:SF15">
    <property type="entry name" value="TRANSCRIPTIONAL REGULATORY PROTEIN"/>
    <property type="match status" value="1"/>
</dbReference>
<sequence length="315" mass="36147">MLPNTNLNLLRSLHVLLHEAHVSRAAKRLYITQSAVSRQLAQLREMCSDKLLVRQGNQLVLTPKAQSLKQRLDSLFNELEQVLQDSTFEPETWQSELVISSSDYIAQYVLPDICARLSEQAPHLKVTFRLWQPEYIDNLHELGIDIASTILPKKPKGVSSSYLGQDVSVVVMSKQHPLAAKNKLSLEAFVSFPHIKITGGADKDSNIDSHLKTLNMQRKVLLQVPFFTAAMSRMQSTDCLMVIPQHIAKHLSEYWPIIYHDIPFHLEANHYWLVWHTKYDNDVAHKWAKEQIQLTLQSSQHSIHLDDEFHAKPKL</sequence>
<reference evidence="6" key="1">
    <citation type="submission" date="2022-10" db="EMBL/GenBank/DDBJ databases">
        <title>Catenovulum adriacola sp. nov. isolated in the Harbour of Susak.</title>
        <authorList>
            <person name="Schoch T."/>
            <person name="Reich S.J."/>
            <person name="Stoeferle S."/>
            <person name="Flaiz M."/>
            <person name="Kazda M."/>
            <person name="Riedel C.U."/>
            <person name="Duerre P."/>
        </authorList>
    </citation>
    <scope>NUCLEOTIDE SEQUENCE</scope>
    <source>
        <strain evidence="6">TS8</strain>
    </source>
</reference>
<dbReference type="SUPFAM" id="SSF53850">
    <property type="entry name" value="Periplasmic binding protein-like II"/>
    <property type="match status" value="1"/>
</dbReference>
<comment type="similarity">
    <text evidence="1">Belongs to the LysR transcriptional regulatory family.</text>
</comment>
<dbReference type="Gene3D" id="1.10.10.10">
    <property type="entry name" value="Winged helix-like DNA-binding domain superfamily/Winged helix DNA-binding domain"/>
    <property type="match status" value="1"/>
</dbReference>
<evidence type="ECO:0000259" key="5">
    <source>
        <dbReference type="PROSITE" id="PS50931"/>
    </source>
</evidence>
<evidence type="ECO:0000256" key="2">
    <source>
        <dbReference type="ARBA" id="ARBA00023015"/>
    </source>
</evidence>
<accession>A0ABY7AL52</accession>
<dbReference type="CDD" id="cd08417">
    <property type="entry name" value="PBP2_Nitroaromatics_like"/>
    <property type="match status" value="1"/>
</dbReference>
<name>A0ABY7AL52_9ALTE</name>
<dbReference type="InterPro" id="IPR036390">
    <property type="entry name" value="WH_DNA-bd_sf"/>
</dbReference>
<dbReference type="PRINTS" id="PR00039">
    <property type="entry name" value="HTHLYSR"/>
</dbReference>
<gene>
    <name evidence="6" type="ORF">OLW01_08320</name>
</gene>
<keyword evidence="7" id="KW-1185">Reference proteome</keyword>
<organism evidence="6 7">
    <name type="scientific">Catenovulum adriaticum</name>
    <dbReference type="NCBI Taxonomy" id="2984846"/>
    <lineage>
        <taxon>Bacteria</taxon>
        <taxon>Pseudomonadati</taxon>
        <taxon>Pseudomonadota</taxon>
        <taxon>Gammaproteobacteria</taxon>
        <taxon>Alteromonadales</taxon>
        <taxon>Alteromonadaceae</taxon>
        <taxon>Catenovulum</taxon>
    </lineage>
</organism>
<evidence type="ECO:0000256" key="1">
    <source>
        <dbReference type="ARBA" id="ARBA00009437"/>
    </source>
</evidence>
<dbReference type="RefSeq" id="WP_268073382.1">
    <property type="nucleotide sequence ID" value="NZ_CP109965.1"/>
</dbReference>
<keyword evidence="4" id="KW-0804">Transcription</keyword>
<dbReference type="Gene3D" id="3.40.190.10">
    <property type="entry name" value="Periplasmic binding protein-like II"/>
    <property type="match status" value="2"/>
</dbReference>
<dbReference type="InterPro" id="IPR000847">
    <property type="entry name" value="LysR_HTH_N"/>
</dbReference>
<dbReference type="PROSITE" id="PS50931">
    <property type="entry name" value="HTH_LYSR"/>
    <property type="match status" value="1"/>
</dbReference>
<evidence type="ECO:0000256" key="4">
    <source>
        <dbReference type="ARBA" id="ARBA00023163"/>
    </source>
</evidence>
<proteinExistence type="inferred from homology"/>
<keyword evidence="3" id="KW-0238">DNA-binding</keyword>
<dbReference type="EMBL" id="CP109965">
    <property type="protein sequence ID" value="WAJ69190.1"/>
    <property type="molecule type" value="Genomic_DNA"/>
</dbReference>
<evidence type="ECO:0000256" key="3">
    <source>
        <dbReference type="ARBA" id="ARBA00023125"/>
    </source>
</evidence>
<keyword evidence="2" id="KW-0805">Transcription regulation</keyword>
<dbReference type="Proteomes" id="UP001163726">
    <property type="component" value="Chromosome"/>
</dbReference>